<gene>
    <name evidence="2" type="ORF">H4075_11110</name>
</gene>
<dbReference type="Proteomes" id="UP000515344">
    <property type="component" value="Chromosome"/>
</dbReference>
<keyword evidence="3" id="KW-1185">Reference proteome</keyword>
<dbReference type="Gene3D" id="1.25.40.390">
    <property type="match status" value="1"/>
</dbReference>
<dbReference type="SUPFAM" id="SSF48452">
    <property type="entry name" value="TPR-like"/>
    <property type="match status" value="1"/>
</dbReference>
<accession>A0A7G5XB04</accession>
<sequence length="581" mass="66081">MKKIKLIKSVLFATLLLSFAGCKKVFDIKPEEQLDESNAYQNVYDADAAVVGIYGKFMGLAEQYVVLNELRADLLDVTVNSNESLRQLSTHSVTENNPYASPKPFYELILNCNDVLEHFKVMVAEKKMTEDQFNQRYSDVGALRSFVYLQLGIHFGSVPYITSALKNVDEVKNAGNFPRIPFNLLLDSLVNFTEALPFKDVYPTGTNLNITVDGFPTEKFYINKRCLLGDLYLWKNDFVKAATYYRQVMEVATTGTAGENYYSQYKMGWWGTGAAPHYVSYTRAGDASSLIYNDGWRTMFENTWTSDGFRREWIWALPFDSKFKPDNSLIKLFSPIGGNYLVRPSQEIYDMWDGETQRVAQGGSIPYDARKLLSTMTIGGQPVAMKYLYNYIGWNTASALNPLQKNGKWFLYRQTHLHMRFSEAANRAGKHLLAWGLWNGGIRSAYPNPISDVSLYHNTLWEPYPFNFDARNSDNSVPYFRADWYRNLGVRGRANMINVAIPASDSLLSIESGIIKEGALENAFEGTRWADLLRIAIRRNDPAFIADKVYNKLIKSGISSGAASTARAKLMTKDYYLPFKW</sequence>
<reference evidence="3" key="1">
    <citation type="submission" date="2020-08" db="EMBL/GenBank/DDBJ databases">
        <title>Lacibacter sp. S13-6-6 genome sequencing.</title>
        <authorList>
            <person name="Jin L."/>
        </authorList>
    </citation>
    <scope>NUCLEOTIDE SEQUENCE [LARGE SCALE GENOMIC DNA]</scope>
    <source>
        <strain evidence="3">S13-6-6</strain>
    </source>
</reference>
<evidence type="ECO:0000313" key="3">
    <source>
        <dbReference type="Proteomes" id="UP000515344"/>
    </source>
</evidence>
<dbReference type="EMBL" id="CP060007">
    <property type="protein sequence ID" value="QNA42657.1"/>
    <property type="molecule type" value="Genomic_DNA"/>
</dbReference>
<dbReference type="PROSITE" id="PS51257">
    <property type="entry name" value="PROKAR_LIPOPROTEIN"/>
    <property type="match status" value="1"/>
</dbReference>
<dbReference type="KEGG" id="lacs:H4075_11110"/>
<dbReference type="InterPro" id="IPR011990">
    <property type="entry name" value="TPR-like_helical_dom_sf"/>
</dbReference>
<organism evidence="2 3">
    <name type="scientific">Lacibacter sediminis</name>
    <dbReference type="NCBI Taxonomy" id="2760713"/>
    <lineage>
        <taxon>Bacteria</taxon>
        <taxon>Pseudomonadati</taxon>
        <taxon>Bacteroidota</taxon>
        <taxon>Chitinophagia</taxon>
        <taxon>Chitinophagales</taxon>
        <taxon>Chitinophagaceae</taxon>
        <taxon>Lacibacter</taxon>
    </lineage>
</organism>
<evidence type="ECO:0000313" key="2">
    <source>
        <dbReference type="EMBL" id="QNA42657.1"/>
    </source>
</evidence>
<feature type="signal peptide" evidence="1">
    <location>
        <begin position="1"/>
        <end position="20"/>
    </location>
</feature>
<dbReference type="RefSeq" id="WP_182800923.1">
    <property type="nucleotide sequence ID" value="NZ_CP060007.1"/>
</dbReference>
<feature type="chain" id="PRO_5028891234" evidence="1">
    <location>
        <begin position="21"/>
        <end position="581"/>
    </location>
</feature>
<dbReference type="AlphaFoldDB" id="A0A7G5XB04"/>
<name>A0A7G5XB04_9BACT</name>
<evidence type="ECO:0000256" key="1">
    <source>
        <dbReference type="SAM" id="SignalP"/>
    </source>
</evidence>
<keyword evidence="1" id="KW-0732">Signal</keyword>
<protein>
    <submittedName>
        <fullName evidence="2">RagB/SusD family protein</fullName>
    </submittedName>
</protein>
<proteinExistence type="predicted"/>